<comment type="similarity">
    <text evidence="1">Belongs to the methyltransferase superfamily. LaeA methyltransferase family.</text>
</comment>
<evidence type="ECO:0000313" key="3">
    <source>
        <dbReference type="EMBL" id="RSL46430.1"/>
    </source>
</evidence>
<proteinExistence type="inferred from homology"/>
<evidence type="ECO:0000256" key="2">
    <source>
        <dbReference type="SAM" id="MobiDB-lite"/>
    </source>
</evidence>
<dbReference type="AlphaFoldDB" id="A0A428P0H1"/>
<name>A0A428P0H1_9HYPO</name>
<dbReference type="STRING" id="1325734.A0A428P0H1"/>
<dbReference type="OrthoDB" id="2013972at2759"/>
<sequence length="327" mass="37403">MADETIEQLGQRPDALPTTTEGLQPETQLEVDNDLRENDYDLSISMGVAIIRFAKPNDEEEQDRMDLVHHIYSLILEGKLHLAPIGDNPQRVLDLGTGTGIWAVDFADERPSAEVIGTDLSPIQPEWTPPNCSFEVDDYEDEWVYKKGFDFVHARELEGCIANDDRLFQQVFRHLRPNGYFELQGVDARFVSDDGTVDKATNAQLWMRNLREGSAKFGKPVDCAPEWKRKLCDAGFVDVRQEVRKLPIGAWPKDLRLKEIGRYQAIQELQVIDSYTPQLFRHVLGWNMEEIQVLMAQVKRELRDPSIHLYLPVYIVWGRKPGPSGDA</sequence>
<comment type="caution">
    <text evidence="3">The sequence shown here is derived from an EMBL/GenBank/DDBJ whole genome shotgun (WGS) entry which is preliminary data.</text>
</comment>
<dbReference type="Proteomes" id="UP000288168">
    <property type="component" value="Unassembled WGS sequence"/>
</dbReference>
<evidence type="ECO:0008006" key="5">
    <source>
        <dbReference type="Google" id="ProtNLM"/>
    </source>
</evidence>
<organism evidence="3 4">
    <name type="scientific">Fusarium duplospermum</name>
    <dbReference type="NCBI Taxonomy" id="1325734"/>
    <lineage>
        <taxon>Eukaryota</taxon>
        <taxon>Fungi</taxon>
        <taxon>Dikarya</taxon>
        <taxon>Ascomycota</taxon>
        <taxon>Pezizomycotina</taxon>
        <taxon>Sordariomycetes</taxon>
        <taxon>Hypocreomycetidae</taxon>
        <taxon>Hypocreales</taxon>
        <taxon>Nectriaceae</taxon>
        <taxon>Fusarium</taxon>
        <taxon>Fusarium solani species complex</taxon>
    </lineage>
</organism>
<evidence type="ECO:0000313" key="4">
    <source>
        <dbReference type="Proteomes" id="UP000288168"/>
    </source>
</evidence>
<accession>A0A428P0H1</accession>
<dbReference type="Gene3D" id="3.40.50.150">
    <property type="entry name" value="Vaccinia Virus protein VP39"/>
    <property type="match status" value="1"/>
</dbReference>
<gene>
    <name evidence="3" type="ORF">CEP54_013850</name>
</gene>
<evidence type="ECO:0000256" key="1">
    <source>
        <dbReference type="ARBA" id="ARBA00038158"/>
    </source>
</evidence>
<reference evidence="3 4" key="1">
    <citation type="submission" date="2017-06" db="EMBL/GenBank/DDBJ databases">
        <title>Comparative genomic analysis of Ambrosia Fusariam Clade fungi.</title>
        <authorList>
            <person name="Stajich J.E."/>
            <person name="Carrillo J."/>
            <person name="Kijimoto T."/>
            <person name="Eskalen A."/>
            <person name="O'Donnell K."/>
            <person name="Kasson M."/>
        </authorList>
    </citation>
    <scope>NUCLEOTIDE SEQUENCE [LARGE SCALE GENOMIC DNA]</scope>
    <source>
        <strain evidence="3 4">NRRL62584</strain>
    </source>
</reference>
<dbReference type="PANTHER" id="PTHR43591">
    <property type="entry name" value="METHYLTRANSFERASE"/>
    <property type="match status" value="1"/>
</dbReference>
<dbReference type="GO" id="GO:0008168">
    <property type="term" value="F:methyltransferase activity"/>
    <property type="evidence" value="ECO:0007669"/>
    <property type="project" value="TreeGrafter"/>
</dbReference>
<dbReference type="CDD" id="cd02440">
    <property type="entry name" value="AdoMet_MTases"/>
    <property type="match status" value="1"/>
</dbReference>
<feature type="region of interest" description="Disordered" evidence="2">
    <location>
        <begin position="1"/>
        <end position="20"/>
    </location>
</feature>
<keyword evidence="4" id="KW-1185">Reference proteome</keyword>
<dbReference type="PANTHER" id="PTHR43591:SF31">
    <property type="entry name" value="LAEA-LIKE, PUTATIVE (AFU_ORTHOLOGUE AFUA_8G01930)-RELATED"/>
    <property type="match status" value="1"/>
</dbReference>
<dbReference type="InterPro" id="IPR029063">
    <property type="entry name" value="SAM-dependent_MTases_sf"/>
</dbReference>
<protein>
    <recommendedName>
        <fullName evidence="5">Methyltransferase</fullName>
    </recommendedName>
</protein>
<dbReference type="EMBL" id="NKCI01000238">
    <property type="protein sequence ID" value="RSL46430.1"/>
    <property type="molecule type" value="Genomic_DNA"/>
</dbReference>
<dbReference type="Pfam" id="PF13489">
    <property type="entry name" value="Methyltransf_23"/>
    <property type="match status" value="1"/>
</dbReference>
<dbReference type="SUPFAM" id="SSF53335">
    <property type="entry name" value="S-adenosyl-L-methionine-dependent methyltransferases"/>
    <property type="match status" value="1"/>
</dbReference>